<feature type="transmembrane region" description="Helical" evidence="1">
    <location>
        <begin position="240"/>
        <end position="260"/>
    </location>
</feature>
<evidence type="ECO:0000313" key="2">
    <source>
        <dbReference type="EMBL" id="PIR74164.1"/>
    </source>
</evidence>
<dbReference type="SUPFAM" id="SSF103481">
    <property type="entry name" value="Multidrug resistance efflux transporter EmrE"/>
    <property type="match status" value="1"/>
</dbReference>
<feature type="transmembrane region" description="Helical" evidence="1">
    <location>
        <begin position="117"/>
        <end position="137"/>
    </location>
</feature>
<dbReference type="EMBL" id="PFCB01000028">
    <property type="protein sequence ID" value="PIR74164.1"/>
    <property type="molecule type" value="Genomic_DNA"/>
</dbReference>
<feature type="transmembrane region" description="Helical" evidence="1">
    <location>
        <begin position="6"/>
        <end position="24"/>
    </location>
</feature>
<accession>A0A2H0TPU9</accession>
<dbReference type="Proteomes" id="UP000230154">
    <property type="component" value="Unassembled WGS sequence"/>
</dbReference>
<evidence type="ECO:0000256" key="1">
    <source>
        <dbReference type="SAM" id="Phobius"/>
    </source>
</evidence>
<feature type="transmembrane region" description="Helical" evidence="1">
    <location>
        <begin position="211"/>
        <end position="234"/>
    </location>
</feature>
<evidence type="ECO:0008006" key="4">
    <source>
        <dbReference type="Google" id="ProtNLM"/>
    </source>
</evidence>
<gene>
    <name evidence="2" type="ORF">COU35_03850</name>
</gene>
<comment type="caution">
    <text evidence="2">The sequence shown here is derived from an EMBL/GenBank/DDBJ whole genome shotgun (WGS) entry which is preliminary data.</text>
</comment>
<feature type="transmembrane region" description="Helical" evidence="1">
    <location>
        <begin position="178"/>
        <end position="199"/>
    </location>
</feature>
<keyword evidence="1" id="KW-0812">Transmembrane</keyword>
<dbReference type="AlphaFoldDB" id="A0A2H0TPU9"/>
<dbReference type="InterPro" id="IPR037185">
    <property type="entry name" value="EmrE-like"/>
</dbReference>
<feature type="transmembrane region" description="Helical" evidence="1">
    <location>
        <begin position="57"/>
        <end position="76"/>
    </location>
</feature>
<proteinExistence type="predicted"/>
<evidence type="ECO:0000313" key="3">
    <source>
        <dbReference type="Proteomes" id="UP000230154"/>
    </source>
</evidence>
<sequence length="292" mass="32251">MVPVIFVLGILAAIVSQYFNKKLLARHKASVVVNTMYIWSALLVTMIAFFFTQSVPVLLPVFLIGAFNAIGAWFFARGVHLSLSKTILFLPFINGLAVGLSALFLGEWAFFDFRTAPGALVWVGVLATLGAITLFYKKSSTDRSQEQKDWLFALVGFVLVVGVINFLVNFFAVKGIPLITYVTSWYIGGCAGSFVPRIVERDWSLMRGKKVYAHSVLLSLCIVGSLSSVYYALLVYPATVLYPLQAFFYTLGAVMVGLYIFREARQVRKRDVIGMVVGGVGAICLLLGYYLQ</sequence>
<reference evidence="3" key="1">
    <citation type="submission" date="2017-09" db="EMBL/GenBank/DDBJ databases">
        <title>Depth-based differentiation of microbial function through sediment-hosted aquifers and enrichment of novel symbionts in the deep terrestrial subsurface.</title>
        <authorList>
            <person name="Probst A.J."/>
            <person name="Ladd B."/>
            <person name="Jarett J.K."/>
            <person name="Geller-Mcgrath D.E."/>
            <person name="Sieber C.M.K."/>
            <person name="Emerson J.B."/>
            <person name="Anantharaman K."/>
            <person name="Thomas B.C."/>
            <person name="Malmstrom R."/>
            <person name="Stieglmeier M."/>
            <person name="Klingl A."/>
            <person name="Woyke T."/>
            <person name="Ryan C.M."/>
            <person name="Banfield J.F."/>
        </authorList>
    </citation>
    <scope>NUCLEOTIDE SEQUENCE [LARGE SCALE GENOMIC DNA]</scope>
</reference>
<feature type="transmembrane region" description="Helical" evidence="1">
    <location>
        <begin position="88"/>
        <end position="111"/>
    </location>
</feature>
<keyword evidence="1" id="KW-1133">Transmembrane helix</keyword>
<organism evidence="2 3">
    <name type="scientific">Candidatus Magasanikbacteria bacterium CG10_big_fil_rev_8_21_14_0_10_47_10</name>
    <dbReference type="NCBI Taxonomy" id="1974652"/>
    <lineage>
        <taxon>Bacteria</taxon>
        <taxon>Candidatus Magasanikiibacteriota</taxon>
    </lineage>
</organism>
<keyword evidence="1" id="KW-0472">Membrane</keyword>
<feature type="transmembrane region" description="Helical" evidence="1">
    <location>
        <begin position="149"/>
        <end position="172"/>
    </location>
</feature>
<feature type="transmembrane region" description="Helical" evidence="1">
    <location>
        <begin position="31"/>
        <end position="51"/>
    </location>
</feature>
<protein>
    <recommendedName>
        <fullName evidence="4">EamA domain-containing protein</fullName>
    </recommendedName>
</protein>
<name>A0A2H0TPU9_9BACT</name>
<feature type="transmembrane region" description="Helical" evidence="1">
    <location>
        <begin position="272"/>
        <end position="291"/>
    </location>
</feature>